<proteinExistence type="predicted"/>
<feature type="domain" description="HTH lacI-type" evidence="4">
    <location>
        <begin position="4"/>
        <end position="58"/>
    </location>
</feature>
<dbReference type="Gene3D" id="1.10.260.40">
    <property type="entry name" value="lambda repressor-like DNA-binding domains"/>
    <property type="match status" value="1"/>
</dbReference>
<dbReference type="PROSITE" id="PS50932">
    <property type="entry name" value="HTH_LACI_2"/>
    <property type="match status" value="1"/>
</dbReference>
<dbReference type="InterPro" id="IPR000843">
    <property type="entry name" value="HTH_LacI"/>
</dbReference>
<dbReference type="Pfam" id="PF00356">
    <property type="entry name" value="LacI"/>
    <property type="match status" value="1"/>
</dbReference>
<dbReference type="InterPro" id="IPR046335">
    <property type="entry name" value="LacI/GalR-like_sensor"/>
</dbReference>
<dbReference type="CDD" id="cd01392">
    <property type="entry name" value="HTH_LacI"/>
    <property type="match status" value="1"/>
</dbReference>
<name>A0A4Q1DBM6_9BACT</name>
<dbReference type="InterPro" id="IPR010982">
    <property type="entry name" value="Lambda_DNA-bd_dom_sf"/>
</dbReference>
<dbReference type="RefSeq" id="WP_129002610.1">
    <property type="nucleotide sequence ID" value="NZ_SDHZ01000001.1"/>
</dbReference>
<evidence type="ECO:0000313" key="5">
    <source>
        <dbReference type="EMBL" id="RXK86861.1"/>
    </source>
</evidence>
<dbReference type="PANTHER" id="PTHR30146:SF109">
    <property type="entry name" value="HTH-TYPE TRANSCRIPTIONAL REGULATOR GALS"/>
    <property type="match status" value="1"/>
</dbReference>
<gene>
    <name evidence="5" type="ORF">ESB13_08725</name>
</gene>
<organism evidence="5 6">
    <name type="scientific">Filimonas effusa</name>
    <dbReference type="NCBI Taxonomy" id="2508721"/>
    <lineage>
        <taxon>Bacteria</taxon>
        <taxon>Pseudomonadati</taxon>
        <taxon>Bacteroidota</taxon>
        <taxon>Chitinophagia</taxon>
        <taxon>Chitinophagales</taxon>
        <taxon>Chitinophagaceae</taxon>
        <taxon>Filimonas</taxon>
    </lineage>
</organism>
<dbReference type="SMART" id="SM00354">
    <property type="entry name" value="HTH_LACI"/>
    <property type="match status" value="1"/>
</dbReference>
<dbReference type="PANTHER" id="PTHR30146">
    <property type="entry name" value="LACI-RELATED TRANSCRIPTIONAL REPRESSOR"/>
    <property type="match status" value="1"/>
</dbReference>
<reference evidence="5 6" key="1">
    <citation type="submission" date="2019-01" db="EMBL/GenBank/DDBJ databases">
        <title>Filimonas sp. strain TTM-71.</title>
        <authorList>
            <person name="Chen W.-M."/>
        </authorList>
    </citation>
    <scope>NUCLEOTIDE SEQUENCE [LARGE SCALE GENOMIC DNA]</scope>
    <source>
        <strain evidence="5 6">TTM-71</strain>
    </source>
</reference>
<keyword evidence="1" id="KW-0805">Transcription regulation</keyword>
<dbReference type="InterPro" id="IPR028082">
    <property type="entry name" value="Peripla_BP_I"/>
</dbReference>
<dbReference type="Proteomes" id="UP000290545">
    <property type="component" value="Unassembled WGS sequence"/>
</dbReference>
<dbReference type="CDD" id="cd06267">
    <property type="entry name" value="PBP1_LacI_sugar_binding-like"/>
    <property type="match status" value="1"/>
</dbReference>
<evidence type="ECO:0000256" key="1">
    <source>
        <dbReference type="ARBA" id="ARBA00023015"/>
    </source>
</evidence>
<dbReference type="SUPFAM" id="SSF53822">
    <property type="entry name" value="Periplasmic binding protein-like I"/>
    <property type="match status" value="1"/>
</dbReference>
<dbReference type="SUPFAM" id="SSF47413">
    <property type="entry name" value="lambda repressor-like DNA-binding domains"/>
    <property type="match status" value="1"/>
</dbReference>
<evidence type="ECO:0000313" key="6">
    <source>
        <dbReference type="Proteomes" id="UP000290545"/>
    </source>
</evidence>
<evidence type="ECO:0000256" key="2">
    <source>
        <dbReference type="ARBA" id="ARBA00023125"/>
    </source>
</evidence>
<keyword evidence="3" id="KW-0804">Transcription</keyword>
<dbReference type="GO" id="GO:0000976">
    <property type="term" value="F:transcription cis-regulatory region binding"/>
    <property type="evidence" value="ECO:0007669"/>
    <property type="project" value="TreeGrafter"/>
</dbReference>
<sequence length="344" mass="38238">MDQVNLKRLARELNLAPSTVSRALSDSYEISAETKERVLALAQQLNYQPHPYARSLRKRSSNTIAVMVPEIANNFFTLVINGIEEIAQAKGYHVLIYITHENHAKEAALVRHLLNGRADGVILSLSSQTQELSHLHELREAGIPLIFFDRVSEEIDTVKVTTNDQESGYLATRHLIEKGCKDIIYLASSAHLSTDQLRWQGYKAALEDNGIEVREERTLLLGEENGSHFETLKKAFSGKTRPDGVFASVESLATLSYEVCEALGIHIPGEMKVIGFSNLRTASLLKPSLTTITQPAFEIGKEAATALFQSMGKNKAISKDRRIVLSSTLIERDSTASFPYKKKD</sequence>
<keyword evidence="6" id="KW-1185">Reference proteome</keyword>
<protein>
    <submittedName>
        <fullName evidence="5">LacI family transcriptional regulator</fullName>
    </submittedName>
</protein>
<comment type="caution">
    <text evidence="5">The sequence shown here is derived from an EMBL/GenBank/DDBJ whole genome shotgun (WGS) entry which is preliminary data.</text>
</comment>
<evidence type="ECO:0000259" key="4">
    <source>
        <dbReference type="PROSITE" id="PS50932"/>
    </source>
</evidence>
<accession>A0A4Q1DBM6</accession>
<dbReference type="AlphaFoldDB" id="A0A4Q1DBM6"/>
<dbReference type="EMBL" id="SDHZ01000001">
    <property type="protein sequence ID" value="RXK86861.1"/>
    <property type="molecule type" value="Genomic_DNA"/>
</dbReference>
<dbReference type="Gene3D" id="3.40.50.2300">
    <property type="match status" value="2"/>
</dbReference>
<keyword evidence="2" id="KW-0238">DNA-binding</keyword>
<dbReference type="GO" id="GO:0003700">
    <property type="term" value="F:DNA-binding transcription factor activity"/>
    <property type="evidence" value="ECO:0007669"/>
    <property type="project" value="TreeGrafter"/>
</dbReference>
<dbReference type="OrthoDB" id="667031at2"/>
<evidence type="ECO:0000256" key="3">
    <source>
        <dbReference type="ARBA" id="ARBA00023163"/>
    </source>
</evidence>
<dbReference type="Pfam" id="PF13377">
    <property type="entry name" value="Peripla_BP_3"/>
    <property type="match status" value="1"/>
</dbReference>